<dbReference type="SUPFAM" id="SSF55811">
    <property type="entry name" value="Nudix"/>
    <property type="match status" value="1"/>
</dbReference>
<dbReference type="RefSeq" id="WP_245756717.1">
    <property type="nucleotide sequence ID" value="NZ_FOLE01000006.1"/>
</dbReference>
<dbReference type="PANTHER" id="PTHR43046">
    <property type="entry name" value="GDP-MANNOSE MANNOSYL HYDROLASE"/>
    <property type="match status" value="1"/>
</dbReference>
<dbReference type="InterPro" id="IPR020084">
    <property type="entry name" value="NUDIX_hydrolase_CS"/>
</dbReference>
<dbReference type="STRING" id="927664.SAMN05421780_106108"/>
<protein>
    <submittedName>
        <fullName evidence="4">ADP-ribose pyrophosphatase YjhB, NUDIX family</fullName>
    </submittedName>
</protein>
<dbReference type="Proteomes" id="UP000199514">
    <property type="component" value="Unassembled WGS sequence"/>
</dbReference>
<name>A0A1I1JUG2_9BACT</name>
<dbReference type="GO" id="GO:0016787">
    <property type="term" value="F:hydrolase activity"/>
    <property type="evidence" value="ECO:0007669"/>
    <property type="project" value="UniProtKB-KW"/>
</dbReference>
<evidence type="ECO:0000313" key="5">
    <source>
        <dbReference type="Proteomes" id="UP000199514"/>
    </source>
</evidence>
<keyword evidence="5" id="KW-1185">Reference proteome</keyword>
<dbReference type="Gene3D" id="3.90.79.10">
    <property type="entry name" value="Nucleoside Triphosphate Pyrophosphohydrolase"/>
    <property type="match status" value="1"/>
</dbReference>
<sequence length="188" mass="21065">MSKGCASGNSIKAKEQICFGKRFYPIIMEAALKVVYGGRTRVRVCGLCFSADETELLLIGHEGIATDGLWWSPAGGGLEFGESAHEALTREFVEEVGLQIEVLDLLFVNEHLADGLHAVELFFEVKIIGGQIRVGSDPETPKNIISQVKFMSLAELKSLPETNYHNIFWEINTFNELRFLKKYRVIKK</sequence>
<evidence type="ECO:0000256" key="2">
    <source>
        <dbReference type="ARBA" id="ARBA00022801"/>
    </source>
</evidence>
<dbReference type="PROSITE" id="PS51462">
    <property type="entry name" value="NUDIX"/>
    <property type="match status" value="1"/>
</dbReference>
<reference evidence="4 5" key="1">
    <citation type="submission" date="2016-10" db="EMBL/GenBank/DDBJ databases">
        <authorList>
            <person name="de Groot N.N."/>
        </authorList>
    </citation>
    <scope>NUCLEOTIDE SEQUENCE [LARGE SCALE GENOMIC DNA]</scope>
    <source>
        <strain evidence="4 5">DSM 6793</strain>
    </source>
</reference>
<dbReference type="InterPro" id="IPR000086">
    <property type="entry name" value="NUDIX_hydrolase_dom"/>
</dbReference>
<gene>
    <name evidence="4" type="ORF">SAMN05421780_106108</name>
</gene>
<dbReference type="InterPro" id="IPR015797">
    <property type="entry name" value="NUDIX_hydrolase-like_dom_sf"/>
</dbReference>
<dbReference type="Pfam" id="PF00293">
    <property type="entry name" value="NUDIX"/>
    <property type="match status" value="1"/>
</dbReference>
<evidence type="ECO:0000259" key="3">
    <source>
        <dbReference type="PROSITE" id="PS51462"/>
    </source>
</evidence>
<evidence type="ECO:0000256" key="1">
    <source>
        <dbReference type="ARBA" id="ARBA00001946"/>
    </source>
</evidence>
<proteinExistence type="predicted"/>
<dbReference type="AlphaFoldDB" id="A0A1I1JUG2"/>
<dbReference type="PROSITE" id="PS00893">
    <property type="entry name" value="NUDIX_BOX"/>
    <property type="match status" value="1"/>
</dbReference>
<feature type="domain" description="Nudix hydrolase" evidence="3">
    <location>
        <begin position="38"/>
        <end position="172"/>
    </location>
</feature>
<organism evidence="4 5">
    <name type="scientific">Flexibacter flexilis DSM 6793</name>
    <dbReference type="NCBI Taxonomy" id="927664"/>
    <lineage>
        <taxon>Bacteria</taxon>
        <taxon>Pseudomonadati</taxon>
        <taxon>Bacteroidota</taxon>
        <taxon>Cytophagia</taxon>
        <taxon>Cytophagales</taxon>
        <taxon>Flexibacteraceae</taxon>
        <taxon>Flexibacter</taxon>
    </lineage>
</organism>
<comment type="cofactor">
    <cofactor evidence="1">
        <name>Mg(2+)</name>
        <dbReference type="ChEBI" id="CHEBI:18420"/>
    </cofactor>
</comment>
<keyword evidence="2" id="KW-0378">Hydrolase</keyword>
<dbReference type="EMBL" id="FOLE01000006">
    <property type="protein sequence ID" value="SFC52156.1"/>
    <property type="molecule type" value="Genomic_DNA"/>
</dbReference>
<evidence type="ECO:0000313" key="4">
    <source>
        <dbReference type="EMBL" id="SFC52156.1"/>
    </source>
</evidence>
<dbReference type="PANTHER" id="PTHR43046:SF14">
    <property type="entry name" value="MUTT_NUDIX FAMILY PROTEIN"/>
    <property type="match status" value="1"/>
</dbReference>
<accession>A0A1I1JUG2</accession>